<accession>A0A1G1XUS2</accession>
<proteinExistence type="predicted"/>
<reference evidence="1 2" key="1">
    <citation type="journal article" date="2016" name="Nat. Commun.">
        <title>Thousands of microbial genomes shed light on interconnected biogeochemical processes in an aquifer system.</title>
        <authorList>
            <person name="Anantharaman K."/>
            <person name="Brown C.T."/>
            <person name="Hug L.A."/>
            <person name="Sharon I."/>
            <person name="Castelle C.J."/>
            <person name="Probst A.J."/>
            <person name="Thomas B.C."/>
            <person name="Singh A."/>
            <person name="Wilkins M.J."/>
            <person name="Karaoz U."/>
            <person name="Brodie E.L."/>
            <person name="Williams K.H."/>
            <person name="Hubbard S.S."/>
            <person name="Banfield J.F."/>
        </authorList>
    </citation>
    <scope>NUCLEOTIDE SEQUENCE [LARGE SCALE GENOMIC DNA]</scope>
</reference>
<gene>
    <name evidence="1" type="ORF">A2729_05695</name>
</gene>
<sequence length="174" mass="19029">MESNSKKTLKTEKDAQRFELVAETIKAIRCLITSNWDETRIVKALISSKVDLTVIAQALGSVNWPDDKVAQTLIEALWPGSEKTIVGQPVPQIQVAKTLKAIGWDNLRIILAIKASDTSLGNISLALALRELKMSDDVEVVKNLKAAGVQDSDLSKILEVLPWDDARIARAISA</sequence>
<evidence type="ECO:0000313" key="1">
    <source>
        <dbReference type="EMBL" id="OGY43027.1"/>
    </source>
</evidence>
<protein>
    <submittedName>
        <fullName evidence="1">Uncharacterized protein</fullName>
    </submittedName>
</protein>
<dbReference type="EMBL" id="MHIB01000046">
    <property type="protein sequence ID" value="OGY43027.1"/>
    <property type="molecule type" value="Genomic_DNA"/>
</dbReference>
<dbReference type="Proteomes" id="UP000178930">
    <property type="component" value="Unassembled WGS sequence"/>
</dbReference>
<name>A0A1G1XUS2_9BACT</name>
<organism evidence="1 2">
    <name type="scientific">Candidatus Buchananbacteria bacterium RIFCSPHIGHO2_01_FULL_39_14</name>
    <dbReference type="NCBI Taxonomy" id="1797532"/>
    <lineage>
        <taxon>Bacteria</taxon>
        <taxon>Candidatus Buchananiibacteriota</taxon>
    </lineage>
</organism>
<comment type="caution">
    <text evidence="1">The sequence shown here is derived from an EMBL/GenBank/DDBJ whole genome shotgun (WGS) entry which is preliminary data.</text>
</comment>
<evidence type="ECO:0000313" key="2">
    <source>
        <dbReference type="Proteomes" id="UP000178930"/>
    </source>
</evidence>
<dbReference type="AlphaFoldDB" id="A0A1G1XUS2"/>